<keyword evidence="4" id="KW-1185">Reference proteome</keyword>
<evidence type="ECO:0000256" key="1">
    <source>
        <dbReference type="ARBA" id="ARBA00006484"/>
    </source>
</evidence>
<proteinExistence type="inferred from homology"/>
<dbReference type="PANTHER" id="PTHR44196:SF1">
    <property type="entry name" value="DEHYDROGENASE_REDUCTASE SDR FAMILY MEMBER 7B"/>
    <property type="match status" value="1"/>
</dbReference>
<dbReference type="Proteomes" id="UP001060336">
    <property type="component" value="Chromosome"/>
</dbReference>
<dbReference type="AlphaFoldDB" id="A0A9J7AQT8"/>
<dbReference type="GO" id="GO:0016491">
    <property type="term" value="F:oxidoreductase activity"/>
    <property type="evidence" value="ECO:0007669"/>
    <property type="project" value="UniProtKB-KW"/>
</dbReference>
<dbReference type="Gene3D" id="3.40.50.720">
    <property type="entry name" value="NAD(P)-binding Rossmann-like Domain"/>
    <property type="match status" value="1"/>
</dbReference>
<comment type="similarity">
    <text evidence="1">Belongs to the short-chain dehydrogenases/reductases (SDR) family.</text>
</comment>
<dbReference type="GO" id="GO:0016020">
    <property type="term" value="C:membrane"/>
    <property type="evidence" value="ECO:0007669"/>
    <property type="project" value="TreeGrafter"/>
</dbReference>
<evidence type="ECO:0000313" key="3">
    <source>
        <dbReference type="EMBL" id="UUX49752.1"/>
    </source>
</evidence>
<dbReference type="InterPro" id="IPR036291">
    <property type="entry name" value="NAD(P)-bd_dom_sf"/>
</dbReference>
<dbReference type="PRINTS" id="PR00081">
    <property type="entry name" value="GDHRDH"/>
</dbReference>
<reference evidence="3" key="1">
    <citation type="submission" date="2022-08" db="EMBL/GenBank/DDBJ databases">
        <title>Nisaea acidiphila sp. nov., isolated from a marine algal debris and emended description of the genus Nisaea Urios et al. 2008.</title>
        <authorList>
            <person name="Kwon K."/>
        </authorList>
    </citation>
    <scope>NUCLEOTIDE SEQUENCE</scope>
    <source>
        <strain evidence="3">MEBiC11861</strain>
    </source>
</reference>
<keyword evidence="2" id="KW-0560">Oxidoreductase</keyword>
<accession>A0A9J7AQT8</accession>
<dbReference type="RefSeq" id="WP_257768590.1">
    <property type="nucleotide sequence ID" value="NZ_CP102480.1"/>
</dbReference>
<dbReference type="KEGG" id="naci:NUH88_20435"/>
<organism evidence="3 4">
    <name type="scientific">Nisaea acidiphila</name>
    <dbReference type="NCBI Taxonomy" id="1862145"/>
    <lineage>
        <taxon>Bacteria</taxon>
        <taxon>Pseudomonadati</taxon>
        <taxon>Pseudomonadota</taxon>
        <taxon>Alphaproteobacteria</taxon>
        <taxon>Rhodospirillales</taxon>
        <taxon>Thalassobaculaceae</taxon>
        <taxon>Nisaea</taxon>
    </lineage>
</organism>
<dbReference type="PANTHER" id="PTHR44196">
    <property type="entry name" value="DEHYDROGENASE/REDUCTASE SDR FAMILY MEMBER 7B"/>
    <property type="match status" value="1"/>
</dbReference>
<evidence type="ECO:0000313" key="4">
    <source>
        <dbReference type="Proteomes" id="UP001060336"/>
    </source>
</evidence>
<dbReference type="InterPro" id="IPR002347">
    <property type="entry name" value="SDR_fam"/>
</dbReference>
<name>A0A9J7AQT8_9PROT</name>
<evidence type="ECO:0000256" key="2">
    <source>
        <dbReference type="ARBA" id="ARBA00023002"/>
    </source>
</evidence>
<dbReference type="SUPFAM" id="SSF51735">
    <property type="entry name" value="NAD(P)-binding Rossmann-fold domains"/>
    <property type="match status" value="1"/>
</dbReference>
<gene>
    <name evidence="3" type="ORF">NUH88_20435</name>
</gene>
<dbReference type="Pfam" id="PF00106">
    <property type="entry name" value="adh_short"/>
    <property type="match status" value="1"/>
</dbReference>
<protein>
    <submittedName>
        <fullName evidence="3">SDR family NAD(P)-dependent oxidoreductase</fullName>
    </submittedName>
</protein>
<sequence length="249" mass="26907">MSAGCVWITGASSGIGLALAERMMRDGWAVAGSARSADALSALESKHQGKFFAYPLDVADEVAARDVVARIRQERGGLDMAVLAAGTHEPFEVEDFRTEVFGKLVGINLMGVVNCLAAVAPGFIGEKRGHIAVVSSVAGYGGLPTAAAYGATKAALNNMTASLKFDFDRHNVKLQLVCPGFVRTPLTDRNPFPMPFLMEPEDAADAFYRGLQSDRFEITFPRRFALILKLLNMLPYGLYFRLVQRGTGK</sequence>
<dbReference type="EMBL" id="CP102480">
    <property type="protein sequence ID" value="UUX49752.1"/>
    <property type="molecule type" value="Genomic_DNA"/>
</dbReference>